<dbReference type="Gene3D" id="3.30.360.10">
    <property type="entry name" value="Dihydrodipicolinate Reductase, domain 2"/>
    <property type="match status" value="1"/>
</dbReference>
<comment type="caution">
    <text evidence="4">The sequence shown here is derived from an EMBL/GenBank/DDBJ whole genome shotgun (WGS) entry which is preliminary data.</text>
</comment>
<evidence type="ECO:0000313" key="4">
    <source>
        <dbReference type="EMBL" id="THD76733.1"/>
    </source>
</evidence>
<dbReference type="Pfam" id="PF01408">
    <property type="entry name" value="GFO_IDH_MocA"/>
    <property type="match status" value="1"/>
</dbReference>
<dbReference type="Gene3D" id="3.40.50.720">
    <property type="entry name" value="NAD(P)-binding Rossmann-like Domain"/>
    <property type="match status" value="2"/>
</dbReference>
<dbReference type="GO" id="GO:0016491">
    <property type="term" value="F:oxidoreductase activity"/>
    <property type="evidence" value="ECO:0007669"/>
    <property type="project" value="UniProtKB-KW"/>
</dbReference>
<feature type="domain" description="Gfo/Idh/MocA-like oxidoreductase N-terminal" evidence="3">
    <location>
        <begin position="5"/>
        <end position="123"/>
    </location>
</feature>
<gene>
    <name evidence="4" type="ORF">E7681_02515</name>
</gene>
<dbReference type="InterPro" id="IPR001509">
    <property type="entry name" value="Epimerase_deHydtase"/>
</dbReference>
<dbReference type="AlphaFoldDB" id="A0A4S3MD45"/>
<evidence type="ECO:0000256" key="1">
    <source>
        <dbReference type="ARBA" id="ARBA00023002"/>
    </source>
</evidence>
<evidence type="ECO:0000259" key="3">
    <source>
        <dbReference type="Pfam" id="PF01408"/>
    </source>
</evidence>
<dbReference type="EMBL" id="SSMD01000001">
    <property type="protein sequence ID" value="THD76733.1"/>
    <property type="molecule type" value="Genomic_DNA"/>
</dbReference>
<name>A0A4S3MD45_9RHOB</name>
<dbReference type="SUPFAM" id="SSF51735">
    <property type="entry name" value="NAD(P)-binding Rossmann-fold domains"/>
    <property type="match status" value="2"/>
</dbReference>
<accession>A0A4S3MD45</accession>
<feature type="domain" description="NAD-dependent epimerase/dehydratase" evidence="2">
    <location>
        <begin position="369"/>
        <end position="592"/>
    </location>
</feature>
<dbReference type="GO" id="GO:0000166">
    <property type="term" value="F:nucleotide binding"/>
    <property type="evidence" value="ECO:0007669"/>
    <property type="project" value="InterPro"/>
</dbReference>
<evidence type="ECO:0000313" key="5">
    <source>
        <dbReference type="Proteomes" id="UP000306113"/>
    </source>
</evidence>
<dbReference type="InterPro" id="IPR036291">
    <property type="entry name" value="NAD(P)-bd_dom_sf"/>
</dbReference>
<proteinExistence type="predicted"/>
<organism evidence="4 5">
    <name type="scientific">Thalassobius vesicularis</name>
    <dbReference type="NCBI Taxonomy" id="1294297"/>
    <lineage>
        <taxon>Bacteria</taxon>
        <taxon>Pseudomonadati</taxon>
        <taxon>Pseudomonadota</taxon>
        <taxon>Alphaproteobacteria</taxon>
        <taxon>Rhodobacterales</taxon>
        <taxon>Roseobacteraceae</taxon>
        <taxon>Thalassovita</taxon>
    </lineage>
</organism>
<dbReference type="PANTHER" id="PTHR43818:SF11">
    <property type="entry name" value="BCDNA.GH03377"/>
    <property type="match status" value="1"/>
</dbReference>
<dbReference type="RefSeq" id="WP_136337677.1">
    <property type="nucleotide sequence ID" value="NZ_SSMD01000001.1"/>
</dbReference>
<reference evidence="4 5" key="1">
    <citation type="submission" date="2019-04" db="EMBL/GenBank/DDBJ databases">
        <title>Draft genome sequence of Youngimonas vesicularis.</title>
        <authorList>
            <person name="Hameed A."/>
        </authorList>
    </citation>
    <scope>NUCLEOTIDE SEQUENCE [LARGE SCALE GENOMIC DNA]</scope>
    <source>
        <strain evidence="4 5">CC-AMW-E</strain>
    </source>
</reference>
<protein>
    <submittedName>
        <fullName evidence="4">NAD-dependent epimerase/dehydratase family protein</fullName>
    </submittedName>
</protein>
<keyword evidence="5" id="KW-1185">Reference proteome</keyword>
<dbReference type="Pfam" id="PF01370">
    <property type="entry name" value="Epimerase"/>
    <property type="match status" value="1"/>
</dbReference>
<dbReference type="PANTHER" id="PTHR43818">
    <property type="entry name" value="BCDNA.GH03377"/>
    <property type="match status" value="1"/>
</dbReference>
<dbReference type="Proteomes" id="UP000306113">
    <property type="component" value="Unassembled WGS sequence"/>
</dbReference>
<dbReference type="InterPro" id="IPR050463">
    <property type="entry name" value="Gfo/Idh/MocA_oxidrdct_glycsds"/>
</dbReference>
<keyword evidence="1" id="KW-0560">Oxidoreductase</keyword>
<dbReference type="SUPFAM" id="SSF55347">
    <property type="entry name" value="Glyceraldehyde-3-phosphate dehydrogenase-like, C-terminal domain"/>
    <property type="match status" value="1"/>
</dbReference>
<dbReference type="OrthoDB" id="7798185at2"/>
<sequence length="696" mass="75011">MSGAIKVGLIGAGYIATWHADAIRACPDAELACICDVSSTAAKGMAEGYGVAAYTSVADMVAAGAVQAVHILTPPNLHHAIALECIAAGLHVIVEKPVALSLAETREIVEAAKEKGVQFAAGHNFLGVPSYGRLKAAVQAGDLGKVSNVEVNWALPMGPLRAGPYNLWLLRDPQNMLLELGAHPYAFACDLLGELEILSAEIGQTITLPGGAVRPQSWRVLARAGAVDVAFNFSLVEVFDDRSVTVRGSTGLARLDYAADTLVIQQENTADLVMNPLFKQLNLSWQHLREGVVNAARQTVSLNQKSPYGLSFRGTVNAIYDSIRHRTPMDARYDGAAAQQVMGALEATLAKVKLPKDPKPKKGTPKPTVMVIGGTGFIGRNLTRELVARGHDVRVLSRGKTGPFDDIADHVETVSVSLSDKAGLVAAMDGIDAVFNLAKSLDKTWEDALKNDVGVAVRVAEACLEAGVKRLIYTGTIASYDMSSPDVKITEDTDFGEMEERNLYARSKAECERRLLEMHEQRGLPVTIARPGIVVGEGGPLQHWGIGRWHGAGAVRIWGQGRHNLPFVLADDVSDALIRMMEQDAAVGQSFNLIGEPMMSAQDYFNAIHQATGAKIRVVPGDLTSFYAADGVKFALKKYVLRKKGLVRPSLSDWKSRAHYAQFDNARPKAVLGWKPESDRARFVEKAISRANLFGI</sequence>
<evidence type="ECO:0000259" key="2">
    <source>
        <dbReference type="Pfam" id="PF01370"/>
    </source>
</evidence>
<dbReference type="InterPro" id="IPR000683">
    <property type="entry name" value="Gfo/Idh/MocA-like_OxRdtase_N"/>
</dbReference>